<dbReference type="HAMAP" id="MF_01030">
    <property type="entry name" value="D_Ser_dehydrat"/>
    <property type="match status" value="1"/>
</dbReference>
<dbReference type="SUPFAM" id="SSF53686">
    <property type="entry name" value="Tryptophan synthase beta subunit-like PLP-dependent enzymes"/>
    <property type="match status" value="1"/>
</dbReference>
<keyword evidence="2 4" id="KW-0663">Pyridoxal phosphate</keyword>
<dbReference type="EC" id="4.3.1.18" evidence="4"/>
<dbReference type="InterPro" id="IPR050147">
    <property type="entry name" value="Ser/Thr_Dehydratase"/>
</dbReference>
<comment type="caution">
    <text evidence="6">The sequence shown here is derived from an EMBL/GenBank/DDBJ whole genome shotgun (WGS) entry which is preliminary data.</text>
</comment>
<dbReference type="GO" id="GO:0009097">
    <property type="term" value="P:isoleucine biosynthetic process"/>
    <property type="evidence" value="ECO:0007669"/>
    <property type="project" value="TreeGrafter"/>
</dbReference>
<evidence type="ECO:0000256" key="3">
    <source>
        <dbReference type="ARBA" id="ARBA00023239"/>
    </source>
</evidence>
<evidence type="ECO:0000256" key="4">
    <source>
        <dbReference type="HAMAP-Rule" id="MF_01030"/>
    </source>
</evidence>
<organism evidence="6 7">
    <name type="scientific">Methylobacterium hispanicum</name>
    <dbReference type="NCBI Taxonomy" id="270350"/>
    <lineage>
        <taxon>Bacteria</taxon>
        <taxon>Pseudomonadati</taxon>
        <taxon>Pseudomonadota</taxon>
        <taxon>Alphaproteobacteria</taxon>
        <taxon>Hyphomicrobiales</taxon>
        <taxon>Methylobacteriaceae</taxon>
        <taxon>Methylobacterium</taxon>
    </lineage>
</organism>
<evidence type="ECO:0000256" key="2">
    <source>
        <dbReference type="ARBA" id="ARBA00022898"/>
    </source>
</evidence>
<comment type="catalytic activity">
    <reaction evidence="4">
        <text>D-serine = pyruvate + NH4(+)</text>
        <dbReference type="Rhea" id="RHEA:13977"/>
        <dbReference type="ChEBI" id="CHEBI:15361"/>
        <dbReference type="ChEBI" id="CHEBI:28938"/>
        <dbReference type="ChEBI" id="CHEBI:35247"/>
        <dbReference type="EC" id="4.3.1.18"/>
    </reaction>
</comment>
<accession>A0AAV4ZKW3</accession>
<dbReference type="InterPro" id="IPR036052">
    <property type="entry name" value="TrpB-like_PALP_sf"/>
</dbReference>
<dbReference type="GO" id="GO:0008721">
    <property type="term" value="F:D-serine ammonia-lyase activity"/>
    <property type="evidence" value="ECO:0007669"/>
    <property type="project" value="UniProtKB-EC"/>
</dbReference>
<evidence type="ECO:0000259" key="5">
    <source>
        <dbReference type="Pfam" id="PF00291"/>
    </source>
</evidence>
<sequence length="429" mass="44762">MKGSGTMETRPPMHALPAAVLRAEPTVWLNPHRRPSAAVLPGLALTEADLRDAEARWHRFAPLLARLFAGLADGRIDSALAPLAPDVAARVLGGAPGTVWVKADHDLPVTGCIKARGGVYEVLAYAERLAEEAGLLTDGASYAAFATGPFRDLFARHTVAVGSTGNLGFSVGVAARALGFAVEVHMSHDAKAWKKRRLRALGARVVEHAGDYGRAVSAARSAFRDRNDAHFVDDENSLALFLGYAAAARDLARQLGQAGIAVDAEHPLFVYLPCGVGGAPGGVAFGLKLLFGDAVRPVFVEPVAAPCMLVQLAAGLERPVSVYDVGLDNRTAADGLAVAGASMLVARTVGALVEAIVTVTDDALFAWVKDLWDRAGLRLEPSAAAGFAAVGPFVAEADGRDRTRATHVVWTTGGAHLPDAEFAAALARG</sequence>
<protein>
    <recommendedName>
        <fullName evidence="4">Probable D-serine dehydratase</fullName>
        <ecNumber evidence="4">4.3.1.18</ecNumber>
    </recommendedName>
    <alternativeName>
        <fullName evidence="4">D-serine deaminase</fullName>
        <shortName evidence="4">DSD</shortName>
    </alternativeName>
</protein>
<dbReference type="NCBIfam" id="NF002823">
    <property type="entry name" value="PRK02991.1"/>
    <property type="match status" value="1"/>
</dbReference>
<dbReference type="InterPro" id="IPR001926">
    <property type="entry name" value="TrpB-like_PALP"/>
</dbReference>
<comment type="similarity">
    <text evidence="4">Belongs to the serine/threonine dehydratase family. DsdA subfamily.</text>
</comment>
<dbReference type="GO" id="GO:0036088">
    <property type="term" value="P:D-serine catabolic process"/>
    <property type="evidence" value="ECO:0007669"/>
    <property type="project" value="TreeGrafter"/>
</dbReference>
<dbReference type="EMBL" id="BPQO01000007">
    <property type="protein sequence ID" value="GJD88675.1"/>
    <property type="molecule type" value="Genomic_DNA"/>
</dbReference>
<dbReference type="GO" id="GO:0030170">
    <property type="term" value="F:pyridoxal phosphate binding"/>
    <property type="evidence" value="ECO:0007669"/>
    <property type="project" value="InterPro"/>
</dbReference>
<reference evidence="6" key="1">
    <citation type="journal article" date="2016" name="Front. Microbiol.">
        <title>Genome Sequence of the Piezophilic, Mesophilic Sulfate-Reducing Bacterium Desulfovibrio indicus J2T.</title>
        <authorList>
            <person name="Cao J."/>
            <person name="Maignien L."/>
            <person name="Shao Z."/>
            <person name="Alain K."/>
            <person name="Jebbar M."/>
        </authorList>
    </citation>
    <scope>NUCLEOTIDE SEQUENCE</scope>
    <source>
        <strain evidence="6">DSM 16372</strain>
    </source>
</reference>
<dbReference type="AlphaFoldDB" id="A0AAV4ZKW3"/>
<dbReference type="GO" id="GO:0016836">
    <property type="term" value="F:hydro-lyase activity"/>
    <property type="evidence" value="ECO:0007669"/>
    <property type="project" value="UniProtKB-UniRule"/>
</dbReference>
<keyword evidence="3 4" id="KW-0456">Lyase</keyword>
<dbReference type="PANTHER" id="PTHR48078:SF9">
    <property type="entry name" value="D-SERINE DEHYDRATASE"/>
    <property type="match status" value="1"/>
</dbReference>
<dbReference type="Gene3D" id="3.40.50.1100">
    <property type="match status" value="2"/>
</dbReference>
<dbReference type="Proteomes" id="UP001055247">
    <property type="component" value="Unassembled WGS sequence"/>
</dbReference>
<comment type="cofactor">
    <cofactor evidence="1 4">
        <name>pyridoxal 5'-phosphate</name>
        <dbReference type="ChEBI" id="CHEBI:597326"/>
    </cofactor>
</comment>
<dbReference type="NCBIfam" id="TIGR02035">
    <property type="entry name" value="D_Ser_am_lyase"/>
    <property type="match status" value="1"/>
</dbReference>
<name>A0AAV4ZKW3_9HYPH</name>
<evidence type="ECO:0000256" key="1">
    <source>
        <dbReference type="ARBA" id="ARBA00001933"/>
    </source>
</evidence>
<dbReference type="PANTHER" id="PTHR48078">
    <property type="entry name" value="THREONINE DEHYDRATASE, MITOCHONDRIAL-RELATED"/>
    <property type="match status" value="1"/>
</dbReference>
<evidence type="ECO:0000313" key="7">
    <source>
        <dbReference type="Proteomes" id="UP001055247"/>
    </source>
</evidence>
<proteinExistence type="inferred from homology"/>
<keyword evidence="7" id="KW-1185">Reference proteome</keyword>
<evidence type="ECO:0000313" key="6">
    <source>
        <dbReference type="EMBL" id="GJD88675.1"/>
    </source>
</evidence>
<feature type="domain" description="Tryptophan synthase beta chain-like PALP" evidence="5">
    <location>
        <begin position="95"/>
        <end position="394"/>
    </location>
</feature>
<dbReference type="InterPro" id="IPR011780">
    <property type="entry name" value="D_Ser_am_lyase"/>
</dbReference>
<dbReference type="Pfam" id="PF00291">
    <property type="entry name" value="PALP"/>
    <property type="match status" value="1"/>
</dbReference>
<gene>
    <name evidence="4 6" type="primary">dsdA</name>
    <name evidence="6" type="ORF">BHAOGJBA_2196</name>
</gene>
<feature type="modified residue" description="N6-(pyridoxal phosphate)lysine" evidence="4">
    <location>
        <position position="114"/>
    </location>
</feature>
<reference evidence="6" key="2">
    <citation type="submission" date="2021-08" db="EMBL/GenBank/DDBJ databases">
        <authorList>
            <person name="Tani A."/>
            <person name="Ola A."/>
            <person name="Ogura Y."/>
            <person name="Katsura K."/>
            <person name="Hayashi T."/>
        </authorList>
    </citation>
    <scope>NUCLEOTIDE SEQUENCE</scope>
    <source>
        <strain evidence="6">DSM 16372</strain>
    </source>
</reference>